<dbReference type="Proteomes" id="UP000765509">
    <property type="component" value="Unassembled WGS sequence"/>
</dbReference>
<sequence>MLTLAECPPNMLPTPVPSQHAPNTTYPYTCVVPSQHAPDTTYPCTRGVPSQHAPNTTYPHASVLHPQCTVAQ</sequence>
<proteinExistence type="predicted"/>
<gene>
    <name evidence="1" type="ORF">O181_128400</name>
</gene>
<reference evidence="1" key="1">
    <citation type="submission" date="2021-03" db="EMBL/GenBank/DDBJ databases">
        <title>Draft genome sequence of rust myrtle Austropuccinia psidii MF-1, a brazilian biotype.</title>
        <authorList>
            <person name="Quecine M.C."/>
            <person name="Pachon D.M.R."/>
            <person name="Bonatelli M.L."/>
            <person name="Correr F.H."/>
            <person name="Franceschini L.M."/>
            <person name="Leite T.F."/>
            <person name="Margarido G.R.A."/>
            <person name="Almeida C.A."/>
            <person name="Ferrarezi J.A."/>
            <person name="Labate C.A."/>
        </authorList>
    </citation>
    <scope>NUCLEOTIDE SEQUENCE</scope>
    <source>
        <strain evidence="1">MF-1</strain>
    </source>
</reference>
<protein>
    <submittedName>
        <fullName evidence="1">Uncharacterized protein</fullName>
    </submittedName>
</protein>
<evidence type="ECO:0000313" key="1">
    <source>
        <dbReference type="EMBL" id="MBW0588685.1"/>
    </source>
</evidence>
<name>A0A9Q3L036_9BASI</name>
<dbReference type="EMBL" id="AVOT02131486">
    <property type="protein sequence ID" value="MBW0588685.1"/>
    <property type="molecule type" value="Genomic_DNA"/>
</dbReference>
<keyword evidence="2" id="KW-1185">Reference proteome</keyword>
<accession>A0A9Q3L036</accession>
<comment type="caution">
    <text evidence="1">The sequence shown here is derived from an EMBL/GenBank/DDBJ whole genome shotgun (WGS) entry which is preliminary data.</text>
</comment>
<dbReference type="AlphaFoldDB" id="A0A9Q3L036"/>
<evidence type="ECO:0000313" key="2">
    <source>
        <dbReference type="Proteomes" id="UP000765509"/>
    </source>
</evidence>
<organism evidence="1 2">
    <name type="scientific">Austropuccinia psidii MF-1</name>
    <dbReference type="NCBI Taxonomy" id="1389203"/>
    <lineage>
        <taxon>Eukaryota</taxon>
        <taxon>Fungi</taxon>
        <taxon>Dikarya</taxon>
        <taxon>Basidiomycota</taxon>
        <taxon>Pucciniomycotina</taxon>
        <taxon>Pucciniomycetes</taxon>
        <taxon>Pucciniales</taxon>
        <taxon>Sphaerophragmiaceae</taxon>
        <taxon>Austropuccinia</taxon>
    </lineage>
</organism>